<accession>A0A5R8NMC5</accession>
<feature type="transmembrane region" description="Helical" evidence="1">
    <location>
        <begin position="320"/>
        <end position="340"/>
    </location>
</feature>
<feature type="transmembrane region" description="Helical" evidence="1">
    <location>
        <begin position="6"/>
        <end position="22"/>
    </location>
</feature>
<feature type="transmembrane region" description="Helical" evidence="1">
    <location>
        <begin position="29"/>
        <end position="50"/>
    </location>
</feature>
<dbReference type="RefSeq" id="WP_138448939.1">
    <property type="nucleotide sequence ID" value="NZ_VBUT01000006.1"/>
</dbReference>
<dbReference type="EMBL" id="VBUT01000006">
    <property type="protein sequence ID" value="TLF76773.1"/>
    <property type="molecule type" value="Genomic_DNA"/>
</dbReference>
<reference evidence="2 3" key="1">
    <citation type="submission" date="2019-05" db="EMBL/GenBank/DDBJ databases">
        <title>Genomes sequences of two Nocardia cyriacigeorgica environmental isolates, type strains Nocardia asteroides ATCC 19247 and Nocardia cyriacigeorgica DSM 44484.</title>
        <authorList>
            <person name="Vautrin F."/>
            <person name="Bergeron E."/>
            <person name="Dubost A."/>
            <person name="Abrouk D."/>
            <person name="Rodriguez Nava V."/>
            <person name="Pujic P."/>
        </authorList>
    </citation>
    <scope>NUCLEOTIDE SEQUENCE [LARGE SCALE GENOMIC DNA]</scope>
    <source>
        <strain evidence="2 3">EML 446</strain>
    </source>
</reference>
<feature type="transmembrane region" description="Helical" evidence="1">
    <location>
        <begin position="261"/>
        <end position="281"/>
    </location>
</feature>
<dbReference type="Proteomes" id="UP000306378">
    <property type="component" value="Unassembled WGS sequence"/>
</dbReference>
<sequence length="365" mass="38454">MTVSMLFGLLAAGHLALAWLCVRRLRSDGNGLLIIPLLLCLALVYDNAVIGAGRVIGAGELLELMSVPRFAVHAVLAPLLISWARAAAERAGVSWARTRPAILTTWVLTGCAIAVGVVNDVIGLSLRPESWAGTLRYANVPAPDAEALPVVLTGLFVLVVGISLWVRRRYLPLLVAASVMTVAASSGSPFLANLGELVLSAGLVSTAQWLRRTPEAAPLPGARIARVTRTLGWIAFPPLVATTVLTSTPASDYTIVALAEAGYQILLVIHAQLGIALYGLPPKGSRLRRFHTGFGYANIPLVIASQLLTLFAATTALAKLLSVILLVSISFHVGIGIVFARRRRRTAAIAEPRSAAVELAVRGAG</sequence>
<evidence type="ECO:0000313" key="3">
    <source>
        <dbReference type="Proteomes" id="UP000306378"/>
    </source>
</evidence>
<feature type="transmembrane region" description="Helical" evidence="1">
    <location>
        <begin position="100"/>
        <end position="127"/>
    </location>
</feature>
<evidence type="ECO:0000313" key="2">
    <source>
        <dbReference type="EMBL" id="TLF76773.1"/>
    </source>
</evidence>
<keyword evidence="1" id="KW-0812">Transmembrane</keyword>
<feature type="transmembrane region" description="Helical" evidence="1">
    <location>
        <begin position="147"/>
        <end position="166"/>
    </location>
</feature>
<protein>
    <submittedName>
        <fullName evidence="2">Uncharacterized protein</fullName>
    </submittedName>
</protein>
<comment type="caution">
    <text evidence="2">The sequence shown here is derived from an EMBL/GenBank/DDBJ whole genome shotgun (WGS) entry which is preliminary data.</text>
</comment>
<name>A0A5R8NMC5_9NOCA</name>
<proteinExistence type="predicted"/>
<organism evidence="2 3">
    <name type="scientific">Nocardia cyriacigeorgica</name>
    <dbReference type="NCBI Taxonomy" id="135487"/>
    <lineage>
        <taxon>Bacteria</taxon>
        <taxon>Bacillati</taxon>
        <taxon>Actinomycetota</taxon>
        <taxon>Actinomycetes</taxon>
        <taxon>Mycobacteriales</taxon>
        <taxon>Nocardiaceae</taxon>
        <taxon>Nocardia</taxon>
    </lineage>
</organism>
<feature type="transmembrane region" description="Helical" evidence="1">
    <location>
        <begin position="293"/>
        <end position="314"/>
    </location>
</feature>
<feature type="transmembrane region" description="Helical" evidence="1">
    <location>
        <begin position="173"/>
        <end position="192"/>
    </location>
</feature>
<gene>
    <name evidence="2" type="ORF">FEK34_17975</name>
</gene>
<dbReference type="AlphaFoldDB" id="A0A5R8NMC5"/>
<feature type="transmembrane region" description="Helical" evidence="1">
    <location>
        <begin position="70"/>
        <end position="88"/>
    </location>
</feature>
<keyword evidence="1" id="KW-0472">Membrane</keyword>
<evidence type="ECO:0000256" key="1">
    <source>
        <dbReference type="SAM" id="Phobius"/>
    </source>
</evidence>
<keyword evidence="1" id="KW-1133">Transmembrane helix</keyword>